<dbReference type="Proteomes" id="UP000000437">
    <property type="component" value="Chromosome 7"/>
</dbReference>
<keyword evidence="2" id="KW-0418">Kinase</keyword>
<keyword evidence="1" id="KW-1185">Reference proteome</keyword>
<reference evidence="2" key="1">
    <citation type="submission" date="2025-08" db="UniProtKB">
        <authorList>
            <consortium name="RefSeq"/>
        </authorList>
    </citation>
    <scope>IDENTIFICATION</scope>
    <source>
        <strain evidence="2">Tuebingen</strain>
        <tissue evidence="2">Fibroblasts and whole tissue</tissue>
    </source>
</reference>
<name>A0AC58G011_DANRE</name>
<dbReference type="RefSeq" id="XP_073762978.1">
    <property type="nucleotide sequence ID" value="XM_073906877.1"/>
</dbReference>
<keyword evidence="2" id="KW-0808">Transferase</keyword>
<gene>
    <name evidence="2" type="primary">stk33</name>
    <name evidence="2" type="synonym">si:ch211-208c6.6</name>
    <name evidence="2" type="synonym">wu:fab03g11</name>
</gene>
<protein>
    <submittedName>
        <fullName evidence="2">Serine/threonine-protein kinase 33 isoform X1</fullName>
    </submittedName>
</protein>
<proteinExistence type="predicted"/>
<evidence type="ECO:0000313" key="1">
    <source>
        <dbReference type="Proteomes" id="UP000000437"/>
    </source>
</evidence>
<organism evidence="1 2">
    <name type="scientific">Danio rerio</name>
    <name type="common">Zebrafish</name>
    <name type="synonym">Brachydanio rerio</name>
    <dbReference type="NCBI Taxonomy" id="7955"/>
    <lineage>
        <taxon>Eukaryota</taxon>
        <taxon>Metazoa</taxon>
        <taxon>Chordata</taxon>
        <taxon>Craniata</taxon>
        <taxon>Vertebrata</taxon>
        <taxon>Euteleostomi</taxon>
        <taxon>Actinopterygii</taxon>
        <taxon>Neopterygii</taxon>
        <taxon>Teleostei</taxon>
        <taxon>Ostariophysi</taxon>
        <taxon>Cypriniformes</taxon>
        <taxon>Danionidae</taxon>
        <taxon>Danioninae</taxon>
        <taxon>Danio</taxon>
    </lineage>
</organism>
<sequence length="569" mass="62856">MTSKRHTREKSLHKYNKSYERNKLSWNFIRLKAENVAAYGGCQSHICIYAWIPLFRHLHPSFLQSSATLGSMSAAMTHTNVPGAEKKMACQWTRTNSAEKKVPHTRIEDESSIQKIYSFGRKLGQGSFGVVCEATHIETQRKWAIKKVNKEKAGTSGVKHLEREVSIMKQVKHEHIIHLEEVFETPKRMYLVTELCEGGDLKDLLQKNKHFTEEETRHIIKSLSEAIVYLHKKDIVHRDLKLENILVKSCHQGNDNDMVNIKVTDFGLSVQKGGVGSENMLQATCGTPIYMAPEVVNGHQYSQQCDLWSIGVIMYMLLCGEPPFGSSSKERLSEMIMKGELTFSGPVWNTISDAAKNVIRCLLKVDPAHRITANELLDNPWISGDTSTAVTRTNVLEMMRQFRNAPEDEVIGETSEGLHSLSLSSSQDKGSGPRTSQELSVTPATSEDVTDSSNSSKPSTPNKKPLKKKLSASSSNGVKKTVSSTKACSTLNSSTTQSHTGNKPSAQPSTKSYSKASSILGSSLKPSSSEAPAAASNSSRRESSSPRPTTTSIHRSTNPAFGFRAKKRS</sequence>
<evidence type="ECO:0000313" key="2">
    <source>
        <dbReference type="RefSeq" id="XP_073762978.1"/>
    </source>
</evidence>
<accession>A0AC58G011</accession>